<dbReference type="InterPro" id="IPR009562">
    <property type="entry name" value="DUF1178"/>
</dbReference>
<dbReference type="EMBL" id="CP035733">
    <property type="protein sequence ID" value="QGY80499.1"/>
    <property type="molecule type" value="Genomic_DNA"/>
</dbReference>
<dbReference type="OrthoDB" id="9799894at2"/>
<reference evidence="2" key="1">
    <citation type="submission" date="2019-01" db="EMBL/GenBank/DDBJ databases">
        <title>Sphingorhabdus lacus sp.nov., isolated from an oligotrophic freshwater lake.</title>
        <authorList>
            <person name="Park M."/>
        </authorList>
    </citation>
    <scope>NUCLEOTIDE SEQUENCE [LARGE SCALE GENOMIC DNA]</scope>
    <source>
        <strain evidence="2">IMCC1753</strain>
    </source>
</reference>
<dbReference type="Proteomes" id="UP000428803">
    <property type="component" value="Chromosome"/>
</dbReference>
<gene>
    <name evidence="1" type="ORF">EUU25_07615</name>
</gene>
<evidence type="ECO:0000313" key="2">
    <source>
        <dbReference type="Proteomes" id="UP000428803"/>
    </source>
</evidence>
<dbReference type="AlphaFoldDB" id="A0A6I6L4E8"/>
<sequence>MIAFDLKCGSGHSFEGWFASSQDFDAQRSGGLIVCPLCNTANVEKALSVPNVGRKSNQGSNLPAERPVTAEPVTGEVMNAPALSPAMVEMMQKLAVAQSEMLKESQWVGRDFADTARAIHYGEENERLIHGEASVDEAAALADEGIAVAPLPFPVVPPSAKN</sequence>
<dbReference type="PIRSF" id="PIRSF032131">
    <property type="entry name" value="UCP032131"/>
    <property type="match status" value="1"/>
</dbReference>
<dbReference type="RefSeq" id="WP_158899778.1">
    <property type="nucleotide sequence ID" value="NZ_CP035733.1"/>
</dbReference>
<organism evidence="1 2">
    <name type="scientific">Sphingorhabdus lacus</name>
    <dbReference type="NCBI Taxonomy" id="392610"/>
    <lineage>
        <taxon>Bacteria</taxon>
        <taxon>Pseudomonadati</taxon>
        <taxon>Pseudomonadota</taxon>
        <taxon>Alphaproteobacteria</taxon>
        <taxon>Sphingomonadales</taxon>
        <taxon>Sphingomonadaceae</taxon>
        <taxon>Sphingorhabdus</taxon>
    </lineage>
</organism>
<evidence type="ECO:0000313" key="1">
    <source>
        <dbReference type="EMBL" id="QGY80499.1"/>
    </source>
</evidence>
<proteinExistence type="predicted"/>
<accession>A0A6I6L4E8</accession>
<keyword evidence="2" id="KW-1185">Reference proteome</keyword>
<dbReference type="KEGG" id="slaa:EUU25_07615"/>
<dbReference type="Pfam" id="PF06676">
    <property type="entry name" value="DUF1178"/>
    <property type="match status" value="1"/>
</dbReference>
<name>A0A6I6L4E8_9SPHN</name>
<protein>
    <submittedName>
        <fullName evidence="1">DUF1178 family protein</fullName>
    </submittedName>
</protein>